<evidence type="ECO:0000256" key="1">
    <source>
        <dbReference type="SAM" id="MobiDB-lite"/>
    </source>
</evidence>
<dbReference type="EMBL" id="CACRXK020003559">
    <property type="protein sequence ID" value="CAB3999301.1"/>
    <property type="molecule type" value="Genomic_DNA"/>
</dbReference>
<keyword evidence="3" id="KW-1185">Reference proteome</keyword>
<sequence length="1277" mass="144751">VETDKERPTKRLRVAEETESDSPHSDAEVELSDSEQLIVPQTEGGQNGEAPNSIPSVAEDDLLSEIAQEFADEATTGPKVSQKLADIINQRWSSKLEEPKLKGKMGKYDRPDNCEKLAVPKVNPEIWSKLNHTARGADLKLVNFQKTLVKVGVALTKSTDSLVNIRANISSDAELKQQLADLVTNNTDALAMLGHVHVELLLRRRELIKPNVNKEYSSLCSSQTPIMEFLFGDDLQSRLTSIKASNKISQEATSSQSKYFDLSTSNEGLPQWPRGYPEHISCTIWLKTDLPNPNQTSTYRINRTSQRYIARVRRKHQLASKRLPRLQTSFSKLFYSLLIRPKWKMETNSIPQYRASNGRSPICVSCYNCHKIKLTENLAWMEGQQTQKDESIRLAKRMGAMNLEALTTTPCITPVSKRSKTATQTAEWTLGCNSGPNSQSSEDNEESMSSSRSAMTVFNDAMEKLRQVATSADQVNPLTFQLKTTWDEAKEDEKEVCMDKAIEACNLVCAVIAPKAGQELFKSCCMSEEDTYGDLVPLMQAYSKAPTRNVKTQILSLYAYRYPLREKMEMPNVIRKVTRSTMIKQYLQFCTEENVEPLSCATLFRILDVREASQQKSLSGLDNIAADGSAGFERLHGIVDELDQIGLDKLEADGLRKSLVNGKKYFKTEHQSHCQDNESKCADHCRKFGLSDPSDPDFQEQCVNQHVLRCPQCDDITSCLQKIHKIVEDGKTLSFYSKDHKDDLLYDIEKASDALDREKQSDWYGKRGLSWHISSVISRSQSDKVEVTSYAHLFDQCTQDWYAVSSIIEDLIKQLKVKNPKLQTVFLRSDEAGCYHNNFLIAALRDIAKRVGVTVQGYYYSEPQAGKDICDRILCPMKHAIRTYSKEGHDVLTAVHMRDALLQHPVKGTTAAVSTVNESQKTLSIKPIQDFSAYHSFSYEESGVRVWKCYGIGQGKNIPYDNIYVNHQGPTVLQTMESQDVTNAKSSYSSDFNERQKSQESSTAGSRLQKGWALSKPRSNVRFSQKVKDYLTALFNLGERTGRKADPTQVVLDMRSAKDESNERLFTRTEWLTKIQIQGFFSRLAAARRKQQGLIGLSEDQEEDVLCLQEESERQNLMKLLNQQINVSHPICYDTYDLCERYHSETLNKFDVAMLKTICSHFEISFKSRDRKQALIDKISDMVNDCECTHVEYIVEIDLGLLPNVGRHNECARLPEFNLVLTIASARTKVADDLNQRHRILELQTDFLLNVFDVRTSIVYLNHIDCIANICLLFEIS</sequence>
<name>A0A7D9I4X8_PARCT</name>
<feature type="non-terminal residue" evidence="2">
    <location>
        <position position="1277"/>
    </location>
</feature>
<protein>
    <submittedName>
        <fullName evidence="2">Uncharacterized protein</fullName>
    </submittedName>
</protein>
<dbReference type="InterPro" id="IPR036361">
    <property type="entry name" value="SAP_dom_sf"/>
</dbReference>
<dbReference type="AlphaFoldDB" id="A0A7D9I4X8"/>
<evidence type="ECO:0000313" key="3">
    <source>
        <dbReference type="Proteomes" id="UP001152795"/>
    </source>
</evidence>
<dbReference type="OrthoDB" id="2431416at2759"/>
<feature type="region of interest" description="Disordered" evidence="1">
    <location>
        <begin position="427"/>
        <end position="453"/>
    </location>
</feature>
<organism evidence="2 3">
    <name type="scientific">Paramuricea clavata</name>
    <name type="common">Red gorgonian</name>
    <name type="synonym">Violescent sea-whip</name>
    <dbReference type="NCBI Taxonomy" id="317549"/>
    <lineage>
        <taxon>Eukaryota</taxon>
        <taxon>Metazoa</taxon>
        <taxon>Cnidaria</taxon>
        <taxon>Anthozoa</taxon>
        <taxon>Octocorallia</taxon>
        <taxon>Malacalcyonacea</taxon>
        <taxon>Plexauridae</taxon>
        <taxon>Paramuricea</taxon>
    </lineage>
</organism>
<dbReference type="PANTHER" id="PTHR34239">
    <property type="entry name" value="APPLE DOMAIN-CONTAINING PROTEIN"/>
    <property type="match status" value="1"/>
</dbReference>
<feature type="region of interest" description="Disordered" evidence="1">
    <location>
        <begin position="984"/>
        <end position="1011"/>
    </location>
</feature>
<comment type="caution">
    <text evidence="2">The sequence shown here is derived from an EMBL/GenBank/DDBJ whole genome shotgun (WGS) entry which is preliminary data.</text>
</comment>
<feature type="compositionally biased region" description="Basic and acidic residues" evidence="1">
    <location>
        <begin position="1"/>
        <end position="27"/>
    </location>
</feature>
<proteinExistence type="predicted"/>
<feature type="region of interest" description="Disordered" evidence="1">
    <location>
        <begin position="1"/>
        <end position="55"/>
    </location>
</feature>
<accession>A0A7D9I4X8</accession>
<feature type="compositionally biased region" description="Polar residues" evidence="1">
    <location>
        <begin position="427"/>
        <end position="437"/>
    </location>
</feature>
<reference evidence="2" key="1">
    <citation type="submission" date="2020-04" db="EMBL/GenBank/DDBJ databases">
        <authorList>
            <person name="Alioto T."/>
            <person name="Alioto T."/>
            <person name="Gomez Garrido J."/>
        </authorList>
    </citation>
    <scope>NUCLEOTIDE SEQUENCE</scope>
    <source>
        <strain evidence="2">A484AB</strain>
    </source>
</reference>
<feature type="non-terminal residue" evidence="2">
    <location>
        <position position="1"/>
    </location>
</feature>
<dbReference type="PANTHER" id="PTHR34239:SF2">
    <property type="entry name" value="TRANSPOSABLE ELEMENT P TRANSPOSASE_THAP9 CONSERVED DOMAIN-CONTAINING PROTEIN"/>
    <property type="match status" value="1"/>
</dbReference>
<dbReference type="Proteomes" id="UP001152795">
    <property type="component" value="Unassembled WGS sequence"/>
</dbReference>
<dbReference type="Gene3D" id="1.10.720.30">
    <property type="entry name" value="SAP domain"/>
    <property type="match status" value="1"/>
</dbReference>
<evidence type="ECO:0000313" key="2">
    <source>
        <dbReference type="EMBL" id="CAB3999301.1"/>
    </source>
</evidence>
<gene>
    <name evidence="2" type="ORF">PACLA_8A046154</name>
</gene>